<dbReference type="Proteomes" id="UP000712673">
    <property type="component" value="Unassembled WGS sequence"/>
</dbReference>
<proteinExistence type="predicted"/>
<evidence type="ECO:0000313" key="4">
    <source>
        <dbReference type="Proteomes" id="UP000712673"/>
    </source>
</evidence>
<evidence type="ECO:0000259" key="2">
    <source>
        <dbReference type="Pfam" id="PF07589"/>
    </source>
</evidence>
<protein>
    <submittedName>
        <fullName evidence="3">PEP-CTERM sorting domain-containing protein</fullName>
    </submittedName>
</protein>
<gene>
    <name evidence="3" type="ORF">FJZ47_23250</name>
</gene>
<dbReference type="InterPro" id="IPR013424">
    <property type="entry name" value="Ice-binding_C"/>
</dbReference>
<dbReference type="EMBL" id="VGLS01001010">
    <property type="protein sequence ID" value="MBM3226692.1"/>
    <property type="molecule type" value="Genomic_DNA"/>
</dbReference>
<comment type="caution">
    <text evidence="3">The sequence shown here is derived from an EMBL/GenBank/DDBJ whole genome shotgun (WGS) entry which is preliminary data.</text>
</comment>
<name>A0A938B2Z6_UNCTE</name>
<feature type="chain" id="PRO_5036737428" evidence="1">
    <location>
        <begin position="16"/>
        <end position="214"/>
    </location>
</feature>
<feature type="signal peptide" evidence="1">
    <location>
        <begin position="1"/>
        <end position="15"/>
    </location>
</feature>
<dbReference type="AlphaFoldDB" id="A0A938B2Z6"/>
<evidence type="ECO:0000256" key="1">
    <source>
        <dbReference type="SAM" id="SignalP"/>
    </source>
</evidence>
<organism evidence="3 4">
    <name type="scientific">Tectimicrobiota bacterium</name>
    <dbReference type="NCBI Taxonomy" id="2528274"/>
    <lineage>
        <taxon>Bacteria</taxon>
        <taxon>Pseudomonadati</taxon>
        <taxon>Nitrospinota/Tectimicrobiota group</taxon>
        <taxon>Candidatus Tectimicrobiota</taxon>
    </lineage>
</organism>
<accession>A0A938B2Z6</accession>
<dbReference type="Pfam" id="PF07589">
    <property type="entry name" value="PEP-CTERM"/>
    <property type="match status" value="1"/>
</dbReference>
<reference evidence="3" key="1">
    <citation type="submission" date="2019-03" db="EMBL/GenBank/DDBJ databases">
        <title>Lake Tanganyika Metagenome-Assembled Genomes (MAGs).</title>
        <authorList>
            <person name="Tran P."/>
        </authorList>
    </citation>
    <scope>NUCLEOTIDE SEQUENCE</scope>
    <source>
        <strain evidence="3">K_DeepCast_65m_m2_066</strain>
    </source>
</reference>
<dbReference type="NCBIfam" id="TIGR02595">
    <property type="entry name" value="PEP_CTERM"/>
    <property type="match status" value="1"/>
</dbReference>
<sequence length="214" mass="22932">MFSVLRRWYPGLALAAVVSVTGMTPQHAVAVPVSIIHTLNVGAGPTDAGQVIIRFTGDDLDADGRIKLPEVSAFRAQWNPAAGAAQPAFDTAAASNTTQLADYLQAFEYQLTAPASFFDLFFNVEFQPTTDTAQISIGPCSPDPCTTLEITGPGMDVATIYGIRDQNSRVDNQVPNPIPEPGTWLLLGTGFAGILGYSFSRRTRRPDSKHDATM</sequence>
<feature type="domain" description="Ice-binding protein C-terminal" evidence="2">
    <location>
        <begin position="177"/>
        <end position="202"/>
    </location>
</feature>
<keyword evidence="1" id="KW-0732">Signal</keyword>
<evidence type="ECO:0000313" key="3">
    <source>
        <dbReference type="EMBL" id="MBM3226692.1"/>
    </source>
</evidence>